<evidence type="ECO:0000259" key="4">
    <source>
        <dbReference type="PROSITE" id="PS50102"/>
    </source>
</evidence>
<proteinExistence type="predicted"/>
<reference evidence="5" key="1">
    <citation type="journal article" date="2020" name="Stud. Mycol.">
        <title>101 Dothideomycetes genomes: a test case for predicting lifestyles and emergence of pathogens.</title>
        <authorList>
            <person name="Haridas S."/>
            <person name="Albert R."/>
            <person name="Binder M."/>
            <person name="Bloem J."/>
            <person name="Labutti K."/>
            <person name="Salamov A."/>
            <person name="Andreopoulos B."/>
            <person name="Baker S."/>
            <person name="Barry K."/>
            <person name="Bills G."/>
            <person name="Bluhm B."/>
            <person name="Cannon C."/>
            <person name="Castanera R."/>
            <person name="Culley D."/>
            <person name="Daum C."/>
            <person name="Ezra D."/>
            <person name="Gonzalez J."/>
            <person name="Henrissat B."/>
            <person name="Kuo A."/>
            <person name="Liang C."/>
            <person name="Lipzen A."/>
            <person name="Lutzoni F."/>
            <person name="Magnuson J."/>
            <person name="Mondo S."/>
            <person name="Nolan M."/>
            <person name="Ohm R."/>
            <person name="Pangilinan J."/>
            <person name="Park H.-J."/>
            <person name="Ramirez L."/>
            <person name="Alfaro M."/>
            <person name="Sun H."/>
            <person name="Tritt A."/>
            <person name="Yoshinaga Y."/>
            <person name="Zwiers L.-H."/>
            <person name="Turgeon B."/>
            <person name="Goodwin S."/>
            <person name="Spatafora J."/>
            <person name="Crous P."/>
            <person name="Grigoriev I."/>
        </authorList>
    </citation>
    <scope>NUCLEOTIDE SEQUENCE</scope>
    <source>
        <strain evidence="5">CBS 115976</strain>
    </source>
</reference>
<protein>
    <recommendedName>
        <fullName evidence="4">RRM domain-containing protein</fullName>
    </recommendedName>
</protein>
<dbReference type="AlphaFoldDB" id="A0A6A6UQZ1"/>
<keyword evidence="1 2" id="KW-0694">RNA-binding</keyword>
<feature type="compositionally biased region" description="Acidic residues" evidence="3">
    <location>
        <begin position="18"/>
        <end position="33"/>
    </location>
</feature>
<dbReference type="InterPro" id="IPR012677">
    <property type="entry name" value="Nucleotide-bd_a/b_plait_sf"/>
</dbReference>
<feature type="compositionally biased region" description="Basic and acidic residues" evidence="3">
    <location>
        <begin position="313"/>
        <end position="337"/>
    </location>
</feature>
<organism evidence="5 6">
    <name type="scientific">Microthyrium microscopicum</name>
    <dbReference type="NCBI Taxonomy" id="703497"/>
    <lineage>
        <taxon>Eukaryota</taxon>
        <taxon>Fungi</taxon>
        <taxon>Dikarya</taxon>
        <taxon>Ascomycota</taxon>
        <taxon>Pezizomycotina</taxon>
        <taxon>Dothideomycetes</taxon>
        <taxon>Dothideomycetes incertae sedis</taxon>
        <taxon>Microthyriales</taxon>
        <taxon>Microthyriaceae</taxon>
        <taxon>Microthyrium</taxon>
    </lineage>
</organism>
<dbReference type="GO" id="GO:0003723">
    <property type="term" value="F:RNA binding"/>
    <property type="evidence" value="ECO:0007669"/>
    <property type="project" value="UniProtKB-UniRule"/>
</dbReference>
<feature type="domain" description="RRM" evidence="4">
    <location>
        <begin position="74"/>
        <end position="162"/>
    </location>
</feature>
<feature type="region of interest" description="Disordered" evidence="3">
    <location>
        <begin position="294"/>
        <end position="373"/>
    </location>
</feature>
<dbReference type="PANTHER" id="PTHR23236">
    <property type="entry name" value="EUKARYOTIC TRANSLATION INITIATION FACTOR 4B/4H"/>
    <property type="match status" value="1"/>
</dbReference>
<dbReference type="SMART" id="SM00360">
    <property type="entry name" value="RRM"/>
    <property type="match status" value="2"/>
</dbReference>
<gene>
    <name evidence="5" type="ORF">BT63DRAFT_420004</name>
</gene>
<evidence type="ECO:0000256" key="2">
    <source>
        <dbReference type="PROSITE-ProRule" id="PRU00176"/>
    </source>
</evidence>
<dbReference type="SUPFAM" id="SSF54928">
    <property type="entry name" value="RNA-binding domain, RBD"/>
    <property type="match status" value="1"/>
</dbReference>
<name>A0A6A6UQZ1_9PEZI</name>
<feature type="region of interest" description="Disordered" evidence="3">
    <location>
        <begin position="1"/>
        <end position="71"/>
    </location>
</feature>
<dbReference type="PROSITE" id="PS50102">
    <property type="entry name" value="RRM"/>
    <property type="match status" value="2"/>
</dbReference>
<dbReference type="EMBL" id="MU004230">
    <property type="protein sequence ID" value="KAF2674719.1"/>
    <property type="molecule type" value="Genomic_DNA"/>
</dbReference>
<dbReference type="OrthoDB" id="1875751at2759"/>
<sequence length="373" mass="41549">MTVPDDSLKLKRKRKAEDVEDEGENELEIDLDLPEPLSKKAARKAKKVKDNPESTLDQTASKQEPSKDATRSQWGVWVGNLPWTVAKADLRTFFCKDAAIEDEHITRVHMPAPSASNKTPNKPKNKGFAYLDFTTEEAMLAAIALSEQLIMGRRVLIKKATSFEGRPEKTDGDAKPVSPDKPPSKRIFVGNLSFDATKDDLETHFGQCGEVVNVHMATFEDSGKCKGYAWVTFAELEASSAAVRGWISVENEDEDEAPKTRSKTRKMVNKLEGRTLRCEFAEDASVRYKRRFGQGTKREDGEQDAGEGAAKVEFVKKKDTSAHERRREKRRDDKERPVGGNSWETGRRHATMGPKPAKASGALVKATGKKISL</sequence>
<feature type="non-terminal residue" evidence="5">
    <location>
        <position position="373"/>
    </location>
</feature>
<dbReference type="Pfam" id="PF00076">
    <property type="entry name" value="RRM_1"/>
    <property type="match status" value="1"/>
</dbReference>
<dbReference type="InterPro" id="IPR000504">
    <property type="entry name" value="RRM_dom"/>
</dbReference>
<dbReference type="PANTHER" id="PTHR23236:SF95">
    <property type="entry name" value="NUCLEOLAR PROTEIN 13"/>
    <property type="match status" value="1"/>
</dbReference>
<dbReference type="Proteomes" id="UP000799302">
    <property type="component" value="Unassembled WGS sequence"/>
</dbReference>
<keyword evidence="6" id="KW-1185">Reference proteome</keyword>
<evidence type="ECO:0000313" key="6">
    <source>
        <dbReference type="Proteomes" id="UP000799302"/>
    </source>
</evidence>
<dbReference type="Gene3D" id="3.30.70.330">
    <property type="match status" value="2"/>
</dbReference>
<evidence type="ECO:0000313" key="5">
    <source>
        <dbReference type="EMBL" id="KAF2674719.1"/>
    </source>
</evidence>
<feature type="compositionally biased region" description="Polar residues" evidence="3">
    <location>
        <begin position="53"/>
        <end position="63"/>
    </location>
</feature>
<feature type="domain" description="RRM" evidence="4">
    <location>
        <begin position="185"/>
        <end position="283"/>
    </location>
</feature>
<accession>A0A6A6UQZ1</accession>
<dbReference type="InterPro" id="IPR035979">
    <property type="entry name" value="RBD_domain_sf"/>
</dbReference>
<evidence type="ECO:0000256" key="1">
    <source>
        <dbReference type="ARBA" id="ARBA00022884"/>
    </source>
</evidence>
<dbReference type="GO" id="GO:0005730">
    <property type="term" value="C:nucleolus"/>
    <property type="evidence" value="ECO:0007669"/>
    <property type="project" value="TreeGrafter"/>
</dbReference>
<evidence type="ECO:0000256" key="3">
    <source>
        <dbReference type="SAM" id="MobiDB-lite"/>
    </source>
</evidence>